<proteinExistence type="predicted"/>
<reference evidence="1" key="1">
    <citation type="submission" date="2020-10" db="EMBL/GenBank/DDBJ databases">
        <title>High-Quality Genome Resource of Clonostachys rosea strain S41 by Oxford Nanopore Long-Read Sequencing.</title>
        <authorList>
            <person name="Wang H."/>
        </authorList>
    </citation>
    <scope>NUCLEOTIDE SEQUENCE</scope>
    <source>
        <strain evidence="1">S41</strain>
    </source>
</reference>
<comment type="caution">
    <text evidence="1">The sequence shown here is derived from an EMBL/GenBank/DDBJ whole genome shotgun (WGS) entry which is preliminary data.</text>
</comment>
<accession>A0A8H7TT70</accession>
<evidence type="ECO:0000313" key="2">
    <source>
        <dbReference type="Proteomes" id="UP000616885"/>
    </source>
</evidence>
<gene>
    <name evidence="1" type="ORF">IM811_000174</name>
</gene>
<dbReference type="EMBL" id="JADCTT010000001">
    <property type="protein sequence ID" value="KAF9758480.1"/>
    <property type="molecule type" value="Genomic_DNA"/>
</dbReference>
<dbReference type="AlphaFoldDB" id="A0A8H7TT70"/>
<sequence>MRYLRIECSWELHSRSAPSIAIQANSCMFSKLSHIRHRFSLSDTPSPSSKLTYFPTSAFIPLNIYLFSPFSISPSIQCVMSGYTSAPNGFLSQDQALTAPYAPVPPDVHEERVQQLVTLPSLSAYATLPALPLYILS</sequence>
<organism evidence="1 2">
    <name type="scientific">Bionectria ochroleuca</name>
    <name type="common">Gliocladium roseum</name>
    <dbReference type="NCBI Taxonomy" id="29856"/>
    <lineage>
        <taxon>Eukaryota</taxon>
        <taxon>Fungi</taxon>
        <taxon>Dikarya</taxon>
        <taxon>Ascomycota</taxon>
        <taxon>Pezizomycotina</taxon>
        <taxon>Sordariomycetes</taxon>
        <taxon>Hypocreomycetidae</taxon>
        <taxon>Hypocreales</taxon>
        <taxon>Bionectriaceae</taxon>
        <taxon>Clonostachys</taxon>
    </lineage>
</organism>
<protein>
    <submittedName>
        <fullName evidence="1">Uncharacterized protein</fullName>
    </submittedName>
</protein>
<name>A0A8H7TT70_BIOOC</name>
<evidence type="ECO:0000313" key="1">
    <source>
        <dbReference type="EMBL" id="KAF9758480.1"/>
    </source>
</evidence>
<dbReference type="Proteomes" id="UP000616885">
    <property type="component" value="Unassembled WGS sequence"/>
</dbReference>